<evidence type="ECO:0000313" key="4">
    <source>
        <dbReference type="Proteomes" id="UP000001191"/>
    </source>
</evidence>
<feature type="region of interest" description="Disordered" evidence="1">
    <location>
        <begin position="1"/>
        <end position="51"/>
    </location>
</feature>
<protein>
    <submittedName>
        <fullName evidence="3">Uncharacterized protein</fullName>
    </submittedName>
</protein>
<dbReference type="PhylomeDB" id="B2J4M7"/>
<dbReference type="eggNOG" id="ENOG5033N1B">
    <property type="taxonomic scope" value="Bacteria"/>
</dbReference>
<accession>B2J4M7</accession>
<dbReference type="KEGG" id="npu:Npun_R0211"/>
<organism evidence="3 4">
    <name type="scientific">Nostoc punctiforme (strain ATCC 29133 / PCC 73102)</name>
    <dbReference type="NCBI Taxonomy" id="63737"/>
    <lineage>
        <taxon>Bacteria</taxon>
        <taxon>Bacillati</taxon>
        <taxon>Cyanobacteriota</taxon>
        <taxon>Cyanophyceae</taxon>
        <taxon>Nostocales</taxon>
        <taxon>Nostocaceae</taxon>
        <taxon>Nostoc</taxon>
    </lineage>
</organism>
<keyword evidence="2" id="KW-0812">Transmembrane</keyword>
<keyword evidence="2" id="KW-0472">Membrane</keyword>
<dbReference type="EnsemblBacteria" id="ACC78999">
    <property type="protein sequence ID" value="ACC78999"/>
    <property type="gene ID" value="Npun_R0211"/>
</dbReference>
<feature type="compositionally biased region" description="Polar residues" evidence="1">
    <location>
        <begin position="14"/>
        <end position="51"/>
    </location>
</feature>
<dbReference type="AlphaFoldDB" id="B2J4M7"/>
<sequence length="91" mass="10297">MQELQKNQKKPMKSQETQNKITENNVPLSDNTASDMNPQETGKSEPITQVQRDSVITNQDLPNPLVRYGFTLVILATFLFVVAIYYGIINP</sequence>
<evidence type="ECO:0000313" key="3">
    <source>
        <dbReference type="EMBL" id="ACC78999.1"/>
    </source>
</evidence>
<reference evidence="3 4" key="2">
    <citation type="journal article" date="2013" name="Plant Physiol.">
        <title>A Nostoc punctiforme Sugar Transporter Necessary to Establish a Cyanobacterium-Plant Symbiosis.</title>
        <authorList>
            <person name="Ekman M."/>
            <person name="Picossi S."/>
            <person name="Campbell E.L."/>
            <person name="Meeks J.C."/>
            <person name="Flores E."/>
        </authorList>
    </citation>
    <scope>NUCLEOTIDE SEQUENCE [LARGE SCALE GENOMIC DNA]</scope>
    <source>
        <strain evidence="4">ATCC 29133 / PCC 73102</strain>
    </source>
</reference>
<proteinExistence type="predicted"/>
<keyword evidence="2" id="KW-1133">Transmembrane helix</keyword>
<evidence type="ECO:0000256" key="1">
    <source>
        <dbReference type="SAM" id="MobiDB-lite"/>
    </source>
</evidence>
<keyword evidence="4" id="KW-1185">Reference proteome</keyword>
<feature type="transmembrane region" description="Helical" evidence="2">
    <location>
        <begin position="68"/>
        <end position="88"/>
    </location>
</feature>
<reference evidence="4" key="1">
    <citation type="submission" date="2008-04" db="EMBL/GenBank/DDBJ databases">
        <title>Complete sequence of chromosome of Nostoc punctiforme ATCC 29133.</title>
        <authorList>
            <consortium name="US DOE Joint Genome Institute"/>
            <person name="Copeland A."/>
            <person name="Lucas S."/>
            <person name="Lapidus A."/>
            <person name="Glavina del Rio T."/>
            <person name="Dalin E."/>
            <person name="Tice H."/>
            <person name="Pitluck S."/>
            <person name="Chain P."/>
            <person name="Malfatti S."/>
            <person name="Shin M."/>
            <person name="Vergez L."/>
            <person name="Schmutz J."/>
            <person name="Larimer F."/>
            <person name="Land M."/>
            <person name="Hauser L."/>
            <person name="Kyrpides N."/>
            <person name="Kim E."/>
            <person name="Meeks J.C."/>
            <person name="Elhai J."/>
            <person name="Campbell E.L."/>
            <person name="Thiel T."/>
            <person name="Longmire J."/>
            <person name="Potts M."/>
            <person name="Atlas R."/>
        </authorList>
    </citation>
    <scope>NUCLEOTIDE SEQUENCE [LARGE SCALE GENOMIC DNA]</scope>
    <source>
        <strain evidence="4">ATCC 29133 / PCC 73102</strain>
    </source>
</reference>
<dbReference type="HOGENOM" id="CLU_187652_0_0_3"/>
<dbReference type="Proteomes" id="UP000001191">
    <property type="component" value="Chromosome"/>
</dbReference>
<dbReference type="EMBL" id="CP001037">
    <property type="protein sequence ID" value="ACC78999.1"/>
    <property type="molecule type" value="Genomic_DNA"/>
</dbReference>
<evidence type="ECO:0000256" key="2">
    <source>
        <dbReference type="SAM" id="Phobius"/>
    </source>
</evidence>
<gene>
    <name evidence="3" type="ordered locus">Npun_R0211</name>
</gene>
<name>B2J4M7_NOSP7</name>